<sequence length="453" mass="50772">MNGSNNISELVNEQKAFFKSGRCRDVKFRIAALSDLEKALITSRDVILRALEVDLGKPGVEAYLAEYYFVLQELRAVRSSLKKWAKPQRVKSPFYFMPVRSEIRREAYGVSLIYVPWNYPFQLALAPLISAIAAGNTVILKVSEDAPESAEVLSQLLTSCFTSDYVVVVRGNEEVAKELLEQAVDFIFFTGSTHVGKIVGSSAAGRLIPHVLELGGKCPCLVDDSAEIELTAKRVLLGKFFNAGQTCFAPDFVVVHENLKEALVAEMITLLEKELWKVDLAQIVNERHYQRIQSLVVGEIVQLTTEGEDLKFPPTLLPNASWDDPIMREEIFGPILPILSYGDEGELINKLQELGAPLALYLFTSDPHWSERVLSKVPSGGVCINDTMKQSSNLNLPFGGVGESGYGRYRGRFGFEAFSYQRAVVTRSNWEIPWFEIMPPYGDLVDRLKRFMR</sequence>
<dbReference type="PIRSF" id="PIRSF036492">
    <property type="entry name" value="ALDH"/>
    <property type="match status" value="1"/>
</dbReference>
<evidence type="ECO:0000256" key="3">
    <source>
        <dbReference type="PIRNR" id="PIRNR036492"/>
    </source>
</evidence>
<evidence type="ECO:0000259" key="4">
    <source>
        <dbReference type="Pfam" id="PF00171"/>
    </source>
</evidence>
<dbReference type="SUPFAM" id="SSF53720">
    <property type="entry name" value="ALDH-like"/>
    <property type="match status" value="1"/>
</dbReference>
<accession>A0ABW5DYS4</accession>
<evidence type="ECO:0000313" key="5">
    <source>
        <dbReference type="EMBL" id="MFD2275167.1"/>
    </source>
</evidence>
<evidence type="ECO:0000313" key="6">
    <source>
        <dbReference type="Proteomes" id="UP001597297"/>
    </source>
</evidence>
<dbReference type="Gene3D" id="3.40.309.10">
    <property type="entry name" value="Aldehyde Dehydrogenase, Chain A, domain 2"/>
    <property type="match status" value="1"/>
</dbReference>
<comment type="similarity">
    <text evidence="1 3">Belongs to the aldehyde dehydrogenase family.</text>
</comment>
<dbReference type="Pfam" id="PF00171">
    <property type="entry name" value="Aldedh"/>
    <property type="match status" value="1"/>
</dbReference>
<feature type="domain" description="Aldehyde dehydrogenase" evidence="4">
    <location>
        <begin position="6"/>
        <end position="424"/>
    </location>
</feature>
<dbReference type="RefSeq" id="WP_377094911.1">
    <property type="nucleotide sequence ID" value="NZ_JBHSJM010000001.1"/>
</dbReference>
<keyword evidence="6" id="KW-1185">Reference proteome</keyword>
<organism evidence="5 6">
    <name type="scientific">Rubritalea spongiae</name>
    <dbReference type="NCBI Taxonomy" id="430797"/>
    <lineage>
        <taxon>Bacteria</taxon>
        <taxon>Pseudomonadati</taxon>
        <taxon>Verrucomicrobiota</taxon>
        <taxon>Verrucomicrobiia</taxon>
        <taxon>Verrucomicrobiales</taxon>
        <taxon>Rubritaleaceae</taxon>
        <taxon>Rubritalea</taxon>
    </lineage>
</organism>
<dbReference type="InterPro" id="IPR016161">
    <property type="entry name" value="Ald_DH/histidinol_DH"/>
</dbReference>
<gene>
    <name evidence="5" type="ORF">ACFSQZ_01690</name>
</gene>
<dbReference type="Gene3D" id="3.40.605.10">
    <property type="entry name" value="Aldehyde Dehydrogenase, Chain A, domain 1"/>
    <property type="match status" value="1"/>
</dbReference>
<proteinExistence type="inferred from homology"/>
<dbReference type="InterPro" id="IPR012394">
    <property type="entry name" value="Aldehyde_DH_NAD(P)"/>
</dbReference>
<name>A0ABW5DYS4_9BACT</name>
<evidence type="ECO:0000256" key="2">
    <source>
        <dbReference type="ARBA" id="ARBA00023002"/>
    </source>
</evidence>
<dbReference type="Proteomes" id="UP001597297">
    <property type="component" value="Unassembled WGS sequence"/>
</dbReference>
<keyword evidence="2 3" id="KW-0560">Oxidoreductase</keyword>
<protein>
    <recommendedName>
        <fullName evidence="3">Aldehyde dehydrogenase</fullName>
    </recommendedName>
</protein>
<dbReference type="InterPro" id="IPR015590">
    <property type="entry name" value="Aldehyde_DH_dom"/>
</dbReference>
<reference evidence="6" key="1">
    <citation type="journal article" date="2019" name="Int. J. Syst. Evol. Microbiol.">
        <title>The Global Catalogue of Microorganisms (GCM) 10K type strain sequencing project: providing services to taxonomists for standard genome sequencing and annotation.</title>
        <authorList>
            <consortium name="The Broad Institute Genomics Platform"/>
            <consortium name="The Broad Institute Genome Sequencing Center for Infectious Disease"/>
            <person name="Wu L."/>
            <person name="Ma J."/>
        </authorList>
    </citation>
    <scope>NUCLEOTIDE SEQUENCE [LARGE SCALE GENOMIC DNA]</scope>
    <source>
        <strain evidence="6">JCM 16545</strain>
    </source>
</reference>
<comment type="caution">
    <text evidence="5">The sequence shown here is derived from an EMBL/GenBank/DDBJ whole genome shotgun (WGS) entry which is preliminary data.</text>
</comment>
<dbReference type="PANTHER" id="PTHR43570:SF16">
    <property type="entry name" value="ALDEHYDE DEHYDROGENASE TYPE III, ISOFORM Q"/>
    <property type="match status" value="1"/>
</dbReference>
<dbReference type="EMBL" id="JBHUJC010000003">
    <property type="protein sequence ID" value="MFD2275167.1"/>
    <property type="molecule type" value="Genomic_DNA"/>
</dbReference>
<dbReference type="InterPro" id="IPR016162">
    <property type="entry name" value="Ald_DH_N"/>
</dbReference>
<dbReference type="PANTHER" id="PTHR43570">
    <property type="entry name" value="ALDEHYDE DEHYDROGENASE"/>
    <property type="match status" value="1"/>
</dbReference>
<dbReference type="InterPro" id="IPR016163">
    <property type="entry name" value="Ald_DH_C"/>
</dbReference>
<evidence type="ECO:0000256" key="1">
    <source>
        <dbReference type="ARBA" id="ARBA00009986"/>
    </source>
</evidence>